<sequence length="103" mass="11844">MMNENKDIEQVYVDDIHPLIERIALVCFQNNIPLFLSCQDGDSSFRNTLINNKNQKIDKFRLHSFVAENRSLDDILLAIIEDAKKNGHNSKILRAMGIPMSQN</sequence>
<name>A0AAN1PVH0_VIBVL</name>
<reference evidence="1 2" key="1">
    <citation type="submission" date="2017-03" db="EMBL/GenBank/DDBJ databases">
        <title>Complete Genome Sequence of Vibrio vulnificus FORC_053.</title>
        <authorList>
            <consortium name="Food-borne Pathogen Omics Research Center"/>
            <person name="Chung H.Y."/>
            <person name="Na E.J."/>
            <person name="Song J.S."/>
            <person name="Kim H."/>
            <person name="Lee J.-H."/>
            <person name="Ryu S."/>
            <person name="Choi S.H."/>
        </authorList>
    </citation>
    <scope>NUCLEOTIDE SEQUENCE [LARGE SCALE GENOMIC DNA]</scope>
    <source>
        <strain evidence="1 2">FORC_053</strain>
    </source>
</reference>
<organism evidence="1 2">
    <name type="scientific">Vibrio vulnificus</name>
    <dbReference type="NCBI Taxonomy" id="672"/>
    <lineage>
        <taxon>Bacteria</taxon>
        <taxon>Pseudomonadati</taxon>
        <taxon>Pseudomonadota</taxon>
        <taxon>Gammaproteobacteria</taxon>
        <taxon>Vibrionales</taxon>
        <taxon>Vibrionaceae</taxon>
        <taxon>Vibrio</taxon>
    </lineage>
</organism>
<dbReference type="RefSeq" id="WP_133297319.1">
    <property type="nucleotide sequence ID" value="NZ_CP019292.1"/>
</dbReference>
<proteinExistence type="predicted"/>
<evidence type="ECO:0000313" key="2">
    <source>
        <dbReference type="Proteomes" id="UP000263418"/>
    </source>
</evidence>
<accession>A0AAN1PVH0</accession>
<gene>
    <name evidence="1" type="ORF">FORC53_5146</name>
</gene>
<protein>
    <submittedName>
        <fullName evidence="1">Uncharacterized protein</fullName>
    </submittedName>
</protein>
<dbReference type="EMBL" id="CP019292">
    <property type="protein sequence ID" value="AXX63485.1"/>
    <property type="molecule type" value="Genomic_DNA"/>
</dbReference>
<dbReference type="Proteomes" id="UP000263418">
    <property type="component" value="Chromosome 3"/>
</dbReference>
<dbReference type="AlphaFoldDB" id="A0AAN1PVH0"/>
<evidence type="ECO:0000313" key="1">
    <source>
        <dbReference type="EMBL" id="AXX63485.1"/>
    </source>
</evidence>